<protein>
    <submittedName>
        <fullName evidence="2">Uncharacterized protein</fullName>
    </submittedName>
</protein>
<dbReference type="EMBL" id="JBIRYI010000002">
    <property type="protein sequence ID" value="MFI2486374.1"/>
    <property type="molecule type" value="Genomic_DNA"/>
</dbReference>
<evidence type="ECO:0000256" key="1">
    <source>
        <dbReference type="SAM" id="MobiDB-lite"/>
    </source>
</evidence>
<organism evidence="2 3">
    <name type="scientific">Promicromonospora kroppenstedtii</name>
    <dbReference type="NCBI Taxonomy" id="440482"/>
    <lineage>
        <taxon>Bacteria</taxon>
        <taxon>Bacillati</taxon>
        <taxon>Actinomycetota</taxon>
        <taxon>Actinomycetes</taxon>
        <taxon>Micrococcales</taxon>
        <taxon>Promicromonosporaceae</taxon>
        <taxon>Promicromonospora</taxon>
    </lineage>
</organism>
<feature type="region of interest" description="Disordered" evidence="1">
    <location>
        <begin position="1"/>
        <end position="22"/>
    </location>
</feature>
<evidence type="ECO:0000313" key="2">
    <source>
        <dbReference type="EMBL" id="MFI2486374.1"/>
    </source>
</evidence>
<comment type="caution">
    <text evidence="2">The sequence shown here is derived from an EMBL/GenBank/DDBJ whole genome shotgun (WGS) entry which is preliminary data.</text>
</comment>
<feature type="compositionally biased region" description="Basic and acidic residues" evidence="1">
    <location>
        <begin position="10"/>
        <end position="21"/>
    </location>
</feature>
<evidence type="ECO:0000313" key="3">
    <source>
        <dbReference type="Proteomes" id="UP001611580"/>
    </source>
</evidence>
<accession>A0ABW7XFV4</accession>
<dbReference type="RefSeq" id="WP_397402218.1">
    <property type="nucleotide sequence ID" value="NZ_JBIRYI010000002.1"/>
</dbReference>
<sequence>MIPSGPQAAPHDDRHHDEEAHIPLSVPAFVEAAFLTGISDGIA</sequence>
<dbReference type="Proteomes" id="UP001611580">
    <property type="component" value="Unassembled WGS sequence"/>
</dbReference>
<name>A0ABW7XFV4_9MICO</name>
<keyword evidence="3" id="KW-1185">Reference proteome</keyword>
<gene>
    <name evidence="2" type="ORF">ACH47X_05660</name>
</gene>
<reference evidence="2 3" key="1">
    <citation type="submission" date="2024-10" db="EMBL/GenBank/DDBJ databases">
        <title>The Natural Products Discovery Center: Release of the First 8490 Sequenced Strains for Exploring Actinobacteria Biosynthetic Diversity.</title>
        <authorList>
            <person name="Kalkreuter E."/>
            <person name="Kautsar S.A."/>
            <person name="Yang D."/>
            <person name="Bader C.D."/>
            <person name="Teijaro C.N."/>
            <person name="Fluegel L."/>
            <person name="Davis C.M."/>
            <person name="Simpson J.R."/>
            <person name="Lauterbach L."/>
            <person name="Steele A.D."/>
            <person name="Gui C."/>
            <person name="Meng S."/>
            <person name="Li G."/>
            <person name="Viehrig K."/>
            <person name="Ye F."/>
            <person name="Su P."/>
            <person name="Kiefer A.F."/>
            <person name="Nichols A."/>
            <person name="Cepeda A.J."/>
            <person name="Yan W."/>
            <person name="Fan B."/>
            <person name="Jiang Y."/>
            <person name="Adhikari A."/>
            <person name="Zheng C.-J."/>
            <person name="Schuster L."/>
            <person name="Cowan T.M."/>
            <person name="Smanski M.J."/>
            <person name="Chevrette M.G."/>
            <person name="De Carvalho L.P.S."/>
            <person name="Shen B."/>
        </authorList>
    </citation>
    <scope>NUCLEOTIDE SEQUENCE [LARGE SCALE GENOMIC DNA]</scope>
    <source>
        <strain evidence="2 3">NPDC019481</strain>
    </source>
</reference>
<proteinExistence type="predicted"/>